<evidence type="ECO:0000313" key="1">
    <source>
        <dbReference type="EMBL" id="KAJ9651503.1"/>
    </source>
</evidence>
<gene>
    <name evidence="1" type="ORF">H2198_009231</name>
</gene>
<name>A0ACC2ZV01_9EURO</name>
<accession>A0ACC2ZV01</accession>
<sequence length="209" mass="23291">MPLEIKTCTPADFPRLVDVENWAFADNPFTPILFPGPFPPGAAEFRAQQLAADFENEATTTWLKIVDTDSQTPDEGISYAKWNIYKDAPPAPRMVRTFGEGCNVPACEAVFGGLAKQMARLLGDTRCLCLHILITDPAHQRRGAGGLLVKWGVDKAKELGLPAYVESTVNGHELYKKYGFEDVEVLEVDLSQYGAREMHRNWAMFANRQ</sequence>
<organism evidence="1 2">
    <name type="scientific">Neophaeococcomyces mojaviensis</name>
    <dbReference type="NCBI Taxonomy" id="3383035"/>
    <lineage>
        <taxon>Eukaryota</taxon>
        <taxon>Fungi</taxon>
        <taxon>Dikarya</taxon>
        <taxon>Ascomycota</taxon>
        <taxon>Pezizomycotina</taxon>
        <taxon>Eurotiomycetes</taxon>
        <taxon>Chaetothyriomycetidae</taxon>
        <taxon>Chaetothyriales</taxon>
        <taxon>Chaetothyriales incertae sedis</taxon>
        <taxon>Neophaeococcomyces</taxon>
    </lineage>
</organism>
<comment type="caution">
    <text evidence="1">The sequence shown here is derived from an EMBL/GenBank/DDBJ whole genome shotgun (WGS) entry which is preliminary data.</text>
</comment>
<protein>
    <submittedName>
        <fullName evidence="1">Uncharacterized protein</fullName>
    </submittedName>
</protein>
<keyword evidence="2" id="KW-1185">Reference proteome</keyword>
<dbReference type="Proteomes" id="UP001172386">
    <property type="component" value="Unassembled WGS sequence"/>
</dbReference>
<proteinExistence type="predicted"/>
<dbReference type="EMBL" id="JAPDRQ010000253">
    <property type="protein sequence ID" value="KAJ9651503.1"/>
    <property type="molecule type" value="Genomic_DNA"/>
</dbReference>
<evidence type="ECO:0000313" key="2">
    <source>
        <dbReference type="Proteomes" id="UP001172386"/>
    </source>
</evidence>
<reference evidence="1" key="1">
    <citation type="submission" date="2022-10" db="EMBL/GenBank/DDBJ databases">
        <title>Culturing micro-colonial fungi from biological soil crusts in the Mojave desert and describing Neophaeococcomyces mojavensis, and introducing the new genera and species Taxawa tesnikishii.</title>
        <authorList>
            <person name="Kurbessoian T."/>
            <person name="Stajich J.E."/>
        </authorList>
    </citation>
    <scope>NUCLEOTIDE SEQUENCE</scope>
    <source>
        <strain evidence="1">JES_112</strain>
    </source>
</reference>